<proteinExistence type="inferred from homology"/>
<dbReference type="Pfam" id="PF04011">
    <property type="entry name" value="LemA"/>
    <property type="match status" value="1"/>
</dbReference>
<name>A0A350H962_UNCW3</name>
<evidence type="ECO:0008006" key="8">
    <source>
        <dbReference type="Google" id="ProtNLM"/>
    </source>
</evidence>
<dbReference type="Gene3D" id="1.20.1440.20">
    <property type="entry name" value="LemA-like domain"/>
    <property type="match status" value="1"/>
</dbReference>
<comment type="subcellular location">
    <subcellularLocation>
        <location evidence="1">Membrane</location>
        <topology evidence="1">Single-pass membrane protein</topology>
    </subcellularLocation>
</comment>
<dbReference type="EMBL" id="DMZY01000084">
    <property type="protein sequence ID" value="HAV92078.1"/>
    <property type="molecule type" value="Genomic_DNA"/>
</dbReference>
<sequence>MYFLIVIIFLILLWVVISFNKIIKQKNLLKEAWSGIDVQLKRRYNLIPNLVETVKAYTKYEGTTLEEITKIRQRCIDASNVKEQSDAEVMLSTGFKQFFALVEAYPDLRANEQFVNLQKNLIEIEDSIQYARRYYNGTVRDFNILAESFPSNIIAFIFGYKSKDYFEITLSVERESVKSDVRNDR</sequence>
<keyword evidence="5" id="KW-0472">Membrane</keyword>
<evidence type="ECO:0000313" key="6">
    <source>
        <dbReference type="EMBL" id="HAV92078.1"/>
    </source>
</evidence>
<dbReference type="InterPro" id="IPR023353">
    <property type="entry name" value="LemA-like_dom_sf"/>
</dbReference>
<evidence type="ECO:0000313" key="7">
    <source>
        <dbReference type="Proteomes" id="UP000264062"/>
    </source>
</evidence>
<evidence type="ECO:0000256" key="2">
    <source>
        <dbReference type="ARBA" id="ARBA00008854"/>
    </source>
</evidence>
<comment type="caution">
    <text evidence="6">The sequence shown here is derived from an EMBL/GenBank/DDBJ whole genome shotgun (WGS) entry which is preliminary data.</text>
</comment>
<evidence type="ECO:0000256" key="3">
    <source>
        <dbReference type="ARBA" id="ARBA00022692"/>
    </source>
</evidence>
<evidence type="ECO:0000256" key="4">
    <source>
        <dbReference type="ARBA" id="ARBA00022989"/>
    </source>
</evidence>
<comment type="similarity">
    <text evidence="2">Belongs to the LemA family.</text>
</comment>
<evidence type="ECO:0000256" key="5">
    <source>
        <dbReference type="ARBA" id="ARBA00023136"/>
    </source>
</evidence>
<evidence type="ECO:0000256" key="1">
    <source>
        <dbReference type="ARBA" id="ARBA00004167"/>
    </source>
</evidence>
<protein>
    <recommendedName>
        <fullName evidence="8">LemA family protein</fullName>
    </recommendedName>
</protein>
<dbReference type="SUPFAM" id="SSF140478">
    <property type="entry name" value="LemA-like"/>
    <property type="match status" value="1"/>
</dbReference>
<organism evidence="6 7">
    <name type="scientific">candidate division WOR-3 bacterium</name>
    <dbReference type="NCBI Taxonomy" id="2052148"/>
    <lineage>
        <taxon>Bacteria</taxon>
        <taxon>Bacteria division WOR-3</taxon>
    </lineage>
</organism>
<accession>A0A350H962</accession>
<dbReference type="PANTHER" id="PTHR34478">
    <property type="entry name" value="PROTEIN LEMA"/>
    <property type="match status" value="1"/>
</dbReference>
<keyword evidence="3" id="KW-0812">Transmembrane</keyword>
<dbReference type="AlphaFoldDB" id="A0A350H962"/>
<gene>
    <name evidence="6" type="ORF">DCW38_02730</name>
</gene>
<dbReference type="PANTHER" id="PTHR34478:SF2">
    <property type="entry name" value="MEMBRANE PROTEIN"/>
    <property type="match status" value="1"/>
</dbReference>
<reference evidence="6 7" key="1">
    <citation type="journal article" date="2018" name="Nat. Biotechnol.">
        <title>A standardized bacterial taxonomy based on genome phylogeny substantially revises the tree of life.</title>
        <authorList>
            <person name="Parks D.H."/>
            <person name="Chuvochina M."/>
            <person name="Waite D.W."/>
            <person name="Rinke C."/>
            <person name="Skarshewski A."/>
            <person name="Chaumeil P.A."/>
            <person name="Hugenholtz P."/>
        </authorList>
    </citation>
    <scope>NUCLEOTIDE SEQUENCE [LARGE SCALE GENOMIC DNA]</scope>
    <source>
        <strain evidence="6">UBA9956</strain>
    </source>
</reference>
<dbReference type="InterPro" id="IPR007156">
    <property type="entry name" value="MamQ_LemA"/>
</dbReference>
<dbReference type="GO" id="GO:0016020">
    <property type="term" value="C:membrane"/>
    <property type="evidence" value="ECO:0007669"/>
    <property type="project" value="UniProtKB-SubCell"/>
</dbReference>
<keyword evidence="4" id="KW-1133">Transmembrane helix</keyword>
<dbReference type="Proteomes" id="UP000264062">
    <property type="component" value="Unassembled WGS sequence"/>
</dbReference>